<keyword evidence="2" id="KW-0547">Nucleotide-binding</keyword>
<evidence type="ECO:0000256" key="4">
    <source>
        <dbReference type="ARBA" id="ARBA00023125"/>
    </source>
</evidence>
<dbReference type="InterPro" id="IPR027417">
    <property type="entry name" value="P-loop_NTPase"/>
</dbReference>
<dbReference type="PANTHER" id="PTHR13710:SF105">
    <property type="entry name" value="ATP-DEPENDENT DNA HELICASE Q1"/>
    <property type="match status" value="1"/>
</dbReference>
<dbReference type="InterPro" id="IPR014001">
    <property type="entry name" value="Helicase_ATP-bd"/>
</dbReference>
<evidence type="ECO:0000256" key="2">
    <source>
        <dbReference type="ARBA" id="ARBA00022741"/>
    </source>
</evidence>
<keyword evidence="10" id="KW-0347">Helicase</keyword>
<evidence type="ECO:0000259" key="9">
    <source>
        <dbReference type="PROSITE" id="PS51194"/>
    </source>
</evidence>
<dbReference type="SMART" id="SM00490">
    <property type="entry name" value="HELICc"/>
    <property type="match status" value="1"/>
</dbReference>
<dbReference type="Pfam" id="PF00271">
    <property type="entry name" value="Helicase_C"/>
    <property type="match status" value="1"/>
</dbReference>
<comment type="similarity">
    <text evidence="1">Belongs to the helicase family. RecQ subfamily.</text>
</comment>
<dbReference type="RefSeq" id="WP_089997615.1">
    <property type="nucleotide sequence ID" value="NZ_FBSY01000008.1"/>
</dbReference>
<name>A0ABM9V486_9LACO</name>
<accession>A0ABM9V486</accession>
<evidence type="ECO:0000259" key="8">
    <source>
        <dbReference type="PROSITE" id="PS51192"/>
    </source>
</evidence>
<dbReference type="EMBL" id="FBSY01000008">
    <property type="protein sequence ID" value="CUW12387.1"/>
    <property type="molecule type" value="Genomic_DNA"/>
</dbReference>
<dbReference type="Pfam" id="PF00270">
    <property type="entry name" value="DEAD"/>
    <property type="match status" value="1"/>
</dbReference>
<proteinExistence type="inferred from homology"/>
<evidence type="ECO:0000256" key="7">
    <source>
        <dbReference type="ARBA" id="ARBA00034808"/>
    </source>
</evidence>
<keyword evidence="10" id="KW-0378">Hydrolase</keyword>
<evidence type="ECO:0000256" key="1">
    <source>
        <dbReference type="ARBA" id="ARBA00005446"/>
    </source>
</evidence>
<evidence type="ECO:0000313" key="11">
    <source>
        <dbReference type="Proteomes" id="UP000199271"/>
    </source>
</evidence>
<gene>
    <name evidence="10" type="ORF">C122C_0160</name>
</gene>
<protein>
    <recommendedName>
        <fullName evidence="7">DNA 3'-5' helicase</fullName>
        <ecNumber evidence="7">5.6.2.4</ecNumber>
    </recommendedName>
</protein>
<comment type="catalytic activity">
    <reaction evidence="6">
        <text>Couples ATP hydrolysis with the unwinding of duplex DNA by translocating in the 3'-5' direction.</text>
        <dbReference type="EC" id="5.6.2.4"/>
    </reaction>
</comment>
<keyword evidence="5" id="KW-0413">Isomerase</keyword>
<evidence type="ECO:0000313" key="10">
    <source>
        <dbReference type="EMBL" id="CUW12387.1"/>
    </source>
</evidence>
<dbReference type="Gene3D" id="3.40.50.300">
    <property type="entry name" value="P-loop containing nucleotide triphosphate hydrolases"/>
    <property type="match status" value="2"/>
</dbReference>
<dbReference type="PROSITE" id="PS51194">
    <property type="entry name" value="HELICASE_CTER"/>
    <property type="match status" value="1"/>
</dbReference>
<evidence type="ECO:0000256" key="5">
    <source>
        <dbReference type="ARBA" id="ARBA00023235"/>
    </source>
</evidence>
<evidence type="ECO:0000256" key="3">
    <source>
        <dbReference type="ARBA" id="ARBA00022840"/>
    </source>
</evidence>
<sequence>MDLNNRIESIISENNLDTPLVILVGFGQESFDNWFITPIDQKLDLIDLDDRKAKVFSEAMASMAKGLPYYIVRPEEFSLISELLGVMYPKDKVVIKNDLFDTKYPYDDSLSDVQKAYEMLYLSEDTEIEGTDKLKVERINTFYGGIDYSKKSNEYYISYKTDLWDGYPVFDISGLENDVVPQLVSNPTADITMALDEEETAFLDFEIEQDYSNSVNFVIESLDQIPHRYIHRISVMKELHPDWEVYFSTQSIKRNDIERLNEYRQILKKVWGYDDFRDLEMYATVEKRDKKLIKISQAQIIDDIVQQAEQARGGNDYRDVYITASTGAGKSVMFQVPTLYLTEKYQDDKPLVLVISPLIGLMNDQVDSMKAKGVENAETINGNTPPYEKQTILQKVADGTVDMLYLSPETLQARGDIKMLIGDRKIGMVIVDEAHIVTTWGKSFRADYWYLGIYLQKLRKEFQFPIVTFTATAIYGGREDMYMDTRNSLNMVRPIAYFGVVRRNDIFMKVSSSADDKDRDYRKTKNVLALKHLQNASKRGQKSLMYFPTISLLNGFYQFVETNAPSIAKVTGRYYGTLTKEEKDAVLDEYKTGEIQFVLATKAFGMGIDIPDITNVYHFNPTGNVVDYIQEIGRVARNHQLVPRGFGVLDFLPQDLNAVKKLQGMSAIRKNQIQAVMQKVLDIYRAKENNRNIVVNADDFKYIFSDNLDDDNNNLDNKVKTVLLMIEKDFSSSRKLGYSPFVARPRSIFGKELILATKEVQNTLESSSLRNYVEYVASLHGGNYASVLSIDLSGIWEDHYKKMSFPEFKYKLNTPDEREKLRHSKLFSLFVFASGVQYEFDDQNSTKQAKYKSIMETYLRFLDTKQRTNKQFDAKELGEFVRNNLRISDPFKARSLAQVLINATFEYQKLKDVKVLKERVVGEKTRFGVIRSGDIFYDFVSGVTNRIYHPKYSYFEDEGSMNIFHYRNSEEFSEEMIVLGIGEAFELGSYTTLGGYNPQIYIRINSVYPVEQAIKADQKYRNFILEDVMLKHRIGVLMQRFLFTHKENGNSGKELVEKYTDWFWDQIEDYFMGKLPEEVETELFQKKSRADE</sequence>
<dbReference type="InterPro" id="IPR001650">
    <property type="entry name" value="Helicase_C-like"/>
</dbReference>
<dbReference type="GO" id="GO:0004386">
    <property type="term" value="F:helicase activity"/>
    <property type="evidence" value="ECO:0007669"/>
    <property type="project" value="UniProtKB-KW"/>
</dbReference>
<feature type="domain" description="Helicase C-terminal" evidence="9">
    <location>
        <begin position="529"/>
        <end position="684"/>
    </location>
</feature>
<dbReference type="Proteomes" id="UP000199271">
    <property type="component" value="Unassembled WGS sequence"/>
</dbReference>
<keyword evidence="3" id="KW-0067">ATP-binding</keyword>
<dbReference type="EC" id="5.6.2.4" evidence="7"/>
<keyword evidence="11" id="KW-1185">Reference proteome</keyword>
<dbReference type="SMART" id="SM00487">
    <property type="entry name" value="DEXDc"/>
    <property type="match status" value="1"/>
</dbReference>
<feature type="domain" description="Helicase ATP-binding" evidence="8">
    <location>
        <begin position="311"/>
        <end position="491"/>
    </location>
</feature>
<dbReference type="PROSITE" id="PS51192">
    <property type="entry name" value="HELICASE_ATP_BIND_1"/>
    <property type="match status" value="1"/>
</dbReference>
<organism evidence="10 11">
    <name type="scientific">Leuconostoc gasicomitatum</name>
    <dbReference type="NCBI Taxonomy" id="115778"/>
    <lineage>
        <taxon>Bacteria</taxon>
        <taxon>Bacillati</taxon>
        <taxon>Bacillota</taxon>
        <taxon>Bacilli</taxon>
        <taxon>Lactobacillales</taxon>
        <taxon>Lactobacillaceae</taxon>
        <taxon>Leuconostoc</taxon>
        <taxon>Leuconostoc gelidum group</taxon>
    </lineage>
</organism>
<keyword evidence="4" id="KW-0238">DNA-binding</keyword>
<dbReference type="InterPro" id="IPR011545">
    <property type="entry name" value="DEAD/DEAH_box_helicase_dom"/>
</dbReference>
<comment type="caution">
    <text evidence="10">The sequence shown here is derived from an EMBL/GenBank/DDBJ whole genome shotgun (WGS) entry which is preliminary data.</text>
</comment>
<evidence type="ECO:0000256" key="6">
    <source>
        <dbReference type="ARBA" id="ARBA00034617"/>
    </source>
</evidence>
<dbReference type="PANTHER" id="PTHR13710">
    <property type="entry name" value="DNA HELICASE RECQ FAMILY MEMBER"/>
    <property type="match status" value="1"/>
</dbReference>
<reference evidence="10 11" key="1">
    <citation type="submission" date="2015-12" db="EMBL/GenBank/DDBJ databases">
        <authorList>
            <person name="Andreevskaya M."/>
        </authorList>
    </citation>
    <scope>NUCLEOTIDE SEQUENCE [LARGE SCALE GENOMIC DNA]</scope>
    <source>
        <strain evidence="10 11">C122c</strain>
    </source>
</reference>
<dbReference type="CDD" id="cd17920">
    <property type="entry name" value="DEXHc_RecQ"/>
    <property type="match status" value="1"/>
</dbReference>
<dbReference type="SUPFAM" id="SSF52540">
    <property type="entry name" value="P-loop containing nucleoside triphosphate hydrolases"/>
    <property type="match status" value="1"/>
</dbReference>